<evidence type="ECO:0000313" key="3">
    <source>
        <dbReference type="Proteomes" id="UP000535543"/>
    </source>
</evidence>
<feature type="domain" description="Beta-lactamase-related" evidence="1">
    <location>
        <begin position="91"/>
        <end position="337"/>
    </location>
</feature>
<evidence type="ECO:0000313" key="2">
    <source>
        <dbReference type="EMBL" id="NMN96821.1"/>
    </source>
</evidence>
<dbReference type="PANTHER" id="PTHR43283">
    <property type="entry name" value="BETA-LACTAMASE-RELATED"/>
    <property type="match status" value="1"/>
</dbReference>
<sequence length="439" mass="46780">MIRLGRAGVSFSSAVLITVVLCLAVPGLGRSEPVAVNCAQSLGPSQSTATPESVGMDAAKLNEAIAFAFRRNRSSVQVFRHNCLVGAGVDNAITGDERWALWSVAKSVVSMITGIAYDEGRLGLDDSIGQYLPAGLGDEAHRAVTIRQLLTETSGLRSATVSESAPGVAQIEPNIALQALATPLVYPPGSTYEYNQRAVDLLVYVVERAVGEKFSSFAQRKLFEPLGIAESDYYWARDRSQNTYGFSFIFMSPNDLSKLGLLMLAEGSWAGQRVLSSSYIRQATTPSERNHCLGLLFWLGGPGCKEPVSGAPPDTFAMAGLGGQNTFVIPSLDIVVTWTGVFGNVTGLGLPGSIQNGAELTHNFFRILSASITDVAVPDPGPYTEPPVPAEDLGPFTSLEITLGIFGIGPYSYPGCDVFHCGPEPLAPPFSDWLRSLPR</sequence>
<name>A0A848KF29_9NOCA</name>
<dbReference type="InterPro" id="IPR050789">
    <property type="entry name" value="Diverse_Enzym_Activities"/>
</dbReference>
<dbReference type="EMBL" id="VCQU01000006">
    <property type="protein sequence ID" value="NMN96821.1"/>
    <property type="molecule type" value="Genomic_DNA"/>
</dbReference>
<reference evidence="2 3" key="2">
    <citation type="submission" date="2020-06" db="EMBL/GenBank/DDBJ databases">
        <title>Antribacter stalactiti gen. nov., sp. nov., a new member of the family Nacardiaceae isolated from a cave.</title>
        <authorList>
            <person name="Kim I.S."/>
        </authorList>
    </citation>
    <scope>NUCLEOTIDE SEQUENCE [LARGE SCALE GENOMIC DNA]</scope>
    <source>
        <strain evidence="2 3">YC2-7</strain>
    </source>
</reference>
<evidence type="ECO:0000259" key="1">
    <source>
        <dbReference type="Pfam" id="PF00144"/>
    </source>
</evidence>
<organism evidence="2 3">
    <name type="scientific">Antrihabitans stalactiti</name>
    <dbReference type="NCBI Taxonomy" id="2584121"/>
    <lineage>
        <taxon>Bacteria</taxon>
        <taxon>Bacillati</taxon>
        <taxon>Actinomycetota</taxon>
        <taxon>Actinomycetes</taxon>
        <taxon>Mycobacteriales</taxon>
        <taxon>Nocardiaceae</taxon>
        <taxon>Antrihabitans</taxon>
    </lineage>
</organism>
<keyword evidence="3" id="KW-1185">Reference proteome</keyword>
<dbReference type="RefSeq" id="WP_169589180.1">
    <property type="nucleotide sequence ID" value="NZ_VCQU01000006.1"/>
</dbReference>
<accession>A0A848KF29</accession>
<dbReference type="PANTHER" id="PTHR43283:SF7">
    <property type="entry name" value="BETA-LACTAMASE-RELATED DOMAIN-CONTAINING PROTEIN"/>
    <property type="match status" value="1"/>
</dbReference>
<keyword evidence="2" id="KW-0378">Hydrolase</keyword>
<protein>
    <submittedName>
        <fullName evidence="2">Serine hydrolase</fullName>
    </submittedName>
</protein>
<dbReference type="SUPFAM" id="SSF56601">
    <property type="entry name" value="beta-lactamase/transpeptidase-like"/>
    <property type="match status" value="1"/>
</dbReference>
<comment type="caution">
    <text evidence="2">The sequence shown here is derived from an EMBL/GenBank/DDBJ whole genome shotgun (WGS) entry which is preliminary data.</text>
</comment>
<reference evidence="2 3" key="1">
    <citation type="submission" date="2019-05" db="EMBL/GenBank/DDBJ databases">
        <authorList>
            <person name="Lee S.D."/>
        </authorList>
    </citation>
    <scope>NUCLEOTIDE SEQUENCE [LARGE SCALE GENOMIC DNA]</scope>
    <source>
        <strain evidence="2 3">YC2-7</strain>
    </source>
</reference>
<dbReference type="Pfam" id="PF00144">
    <property type="entry name" value="Beta-lactamase"/>
    <property type="match status" value="1"/>
</dbReference>
<dbReference type="GO" id="GO:0016787">
    <property type="term" value="F:hydrolase activity"/>
    <property type="evidence" value="ECO:0007669"/>
    <property type="project" value="UniProtKB-KW"/>
</dbReference>
<proteinExistence type="predicted"/>
<dbReference type="Proteomes" id="UP000535543">
    <property type="component" value="Unassembled WGS sequence"/>
</dbReference>
<dbReference type="Gene3D" id="3.40.710.10">
    <property type="entry name" value="DD-peptidase/beta-lactamase superfamily"/>
    <property type="match status" value="1"/>
</dbReference>
<dbReference type="AlphaFoldDB" id="A0A848KF29"/>
<dbReference type="InterPro" id="IPR012338">
    <property type="entry name" value="Beta-lactam/transpept-like"/>
</dbReference>
<dbReference type="InterPro" id="IPR001466">
    <property type="entry name" value="Beta-lactam-related"/>
</dbReference>
<gene>
    <name evidence="2" type="ORF">FGL95_17420</name>
</gene>